<dbReference type="PANTHER" id="PTHR24198:SF165">
    <property type="entry name" value="ANKYRIN REPEAT-CONTAINING PROTEIN-RELATED"/>
    <property type="match status" value="1"/>
</dbReference>
<dbReference type="Pfam" id="PF12796">
    <property type="entry name" value="Ank_2"/>
    <property type="match status" value="2"/>
</dbReference>
<evidence type="ECO:0000256" key="4">
    <source>
        <dbReference type="SAM" id="MobiDB-lite"/>
    </source>
</evidence>
<gene>
    <name evidence="5" type="ordered locus">Marky_2086</name>
</gene>
<dbReference type="Gene3D" id="1.25.40.20">
    <property type="entry name" value="Ankyrin repeat-containing domain"/>
    <property type="match status" value="4"/>
</dbReference>
<feature type="repeat" description="ANK" evidence="3">
    <location>
        <begin position="111"/>
        <end position="143"/>
    </location>
</feature>
<dbReference type="HOGENOM" id="CLU_000134_18_0_0"/>
<evidence type="ECO:0000313" key="5">
    <source>
        <dbReference type="EMBL" id="AEB12811.1"/>
    </source>
</evidence>
<dbReference type="AlphaFoldDB" id="F2NN72"/>
<dbReference type="RefSeq" id="WP_013704856.1">
    <property type="nucleotide sequence ID" value="NC_015387.1"/>
</dbReference>
<feature type="repeat" description="ANK" evidence="3">
    <location>
        <begin position="42"/>
        <end position="66"/>
    </location>
</feature>
<evidence type="ECO:0000313" key="6">
    <source>
        <dbReference type="Proteomes" id="UP000007030"/>
    </source>
</evidence>
<evidence type="ECO:0000256" key="3">
    <source>
        <dbReference type="PROSITE-ProRule" id="PRU00023"/>
    </source>
</evidence>
<dbReference type="STRING" id="869210.Marky_2086"/>
<name>F2NN72_MARHT</name>
<dbReference type="SUPFAM" id="SSF48403">
    <property type="entry name" value="Ankyrin repeat"/>
    <property type="match status" value="1"/>
</dbReference>
<feature type="region of interest" description="Disordered" evidence="4">
    <location>
        <begin position="328"/>
        <end position="347"/>
    </location>
</feature>
<proteinExistence type="predicted"/>
<protein>
    <submittedName>
        <fullName evidence="5">Ankyrin</fullName>
    </submittedName>
</protein>
<dbReference type="InterPro" id="IPR036770">
    <property type="entry name" value="Ankyrin_rpt-contain_sf"/>
</dbReference>
<dbReference type="Proteomes" id="UP000007030">
    <property type="component" value="Chromosome"/>
</dbReference>
<reference evidence="5 6" key="1">
    <citation type="journal article" date="2012" name="Stand. Genomic Sci.">
        <title>Complete genome sequence of the aerobic, heterotroph Marinithermus hydrothermalis type strain (T1(T)) from a deep-sea hydrothermal vent chimney.</title>
        <authorList>
            <person name="Copeland A."/>
            <person name="Gu W."/>
            <person name="Yasawong M."/>
            <person name="Lapidus A."/>
            <person name="Lucas S."/>
            <person name="Deshpande S."/>
            <person name="Pagani I."/>
            <person name="Tapia R."/>
            <person name="Cheng J.F."/>
            <person name="Goodwin L.A."/>
            <person name="Pitluck S."/>
            <person name="Liolios K."/>
            <person name="Ivanova N."/>
            <person name="Mavromatis K."/>
            <person name="Mikhailova N."/>
            <person name="Pati A."/>
            <person name="Chen A."/>
            <person name="Palaniappan K."/>
            <person name="Land M."/>
            <person name="Pan C."/>
            <person name="Brambilla E.M."/>
            <person name="Rohde M."/>
            <person name="Tindall B.J."/>
            <person name="Sikorski J."/>
            <person name="Goker M."/>
            <person name="Detter J.C."/>
            <person name="Bristow J."/>
            <person name="Eisen J.A."/>
            <person name="Markowitz V."/>
            <person name="Hugenholtz P."/>
            <person name="Kyrpides N.C."/>
            <person name="Klenk H.P."/>
            <person name="Woyke T."/>
        </authorList>
    </citation>
    <scope>NUCLEOTIDE SEQUENCE [LARGE SCALE GENOMIC DNA]</scope>
    <source>
        <strain evidence="6">DSM 14884 / JCM 11576 / T1</strain>
    </source>
</reference>
<dbReference type="InterPro" id="IPR002110">
    <property type="entry name" value="Ankyrin_rpt"/>
</dbReference>
<dbReference type="OrthoDB" id="2575953at2"/>
<keyword evidence="6" id="KW-1185">Reference proteome</keyword>
<dbReference type="eggNOG" id="COG0666">
    <property type="taxonomic scope" value="Bacteria"/>
</dbReference>
<dbReference type="EMBL" id="CP002630">
    <property type="protein sequence ID" value="AEB12811.1"/>
    <property type="molecule type" value="Genomic_DNA"/>
</dbReference>
<organism evidence="5 6">
    <name type="scientific">Marinithermus hydrothermalis (strain DSM 14884 / JCM 11576 / T1)</name>
    <dbReference type="NCBI Taxonomy" id="869210"/>
    <lineage>
        <taxon>Bacteria</taxon>
        <taxon>Thermotogati</taxon>
        <taxon>Deinococcota</taxon>
        <taxon>Deinococci</taxon>
        <taxon>Thermales</taxon>
        <taxon>Thermaceae</taxon>
        <taxon>Marinithermus</taxon>
    </lineage>
</organism>
<evidence type="ECO:0000256" key="2">
    <source>
        <dbReference type="ARBA" id="ARBA00023043"/>
    </source>
</evidence>
<keyword evidence="1" id="KW-0677">Repeat</keyword>
<dbReference type="PROSITE" id="PS50297">
    <property type="entry name" value="ANK_REP_REGION"/>
    <property type="match status" value="3"/>
</dbReference>
<sequence length="359" mass="38837">MPLSEVRKTLIAAIRAGEPHSARKLLRAHPELAADGRLILEAAHRGRPEVVEALLEAGADPNARSSSENRYRPLHRALEYRPNAPKDADYLGVVRALLEGGADPDARGCWHQSTPLVIAAQAGNQMAIDLLLAHGATLDVYAAAALGEAAWVRAFLTRAPHLAHRPDTNGLPPLFYTLSSRMPEDRLMEVFDLLLEHGANPAHTARVGRHRLALLAFAAPENLQLLRQALEAGADPTPGLEHALWSRAYAAADLLVARGADLEARTAKGRSLLAEFTRWGHVTTVQWLLERGANPNARDASGETPLHAAASRGQARLVRLLLEHGADPRAEDERGRTPLDVARGRGRDRAARVLEAGSI</sequence>
<keyword evidence="2 3" id="KW-0040">ANK repeat</keyword>
<dbReference type="PROSITE" id="PS50088">
    <property type="entry name" value="ANK_REPEAT"/>
    <property type="match status" value="4"/>
</dbReference>
<feature type="repeat" description="ANK" evidence="3">
    <location>
        <begin position="268"/>
        <end position="300"/>
    </location>
</feature>
<dbReference type="SMART" id="SM00248">
    <property type="entry name" value="ANK"/>
    <property type="match status" value="6"/>
</dbReference>
<evidence type="ECO:0000256" key="1">
    <source>
        <dbReference type="ARBA" id="ARBA00022737"/>
    </source>
</evidence>
<feature type="repeat" description="ANK" evidence="3">
    <location>
        <begin position="301"/>
        <end position="333"/>
    </location>
</feature>
<accession>F2NN72</accession>
<dbReference type="KEGG" id="mhd:Marky_2086"/>
<dbReference type="PANTHER" id="PTHR24198">
    <property type="entry name" value="ANKYRIN REPEAT AND PROTEIN KINASE DOMAIN-CONTAINING PROTEIN"/>
    <property type="match status" value="1"/>
</dbReference>